<dbReference type="RefSeq" id="WP_070392197.1">
    <property type="nucleotide sequence ID" value="NZ_CP017599.1"/>
</dbReference>
<evidence type="ECO:0000313" key="2">
    <source>
        <dbReference type="EMBL" id="AOW99721.1"/>
    </source>
</evidence>
<keyword evidence="1" id="KW-0732">Signal</keyword>
<evidence type="ECO:0000256" key="1">
    <source>
        <dbReference type="SAM" id="SignalP"/>
    </source>
</evidence>
<name>A0A1D8TQ13_9CYAN</name>
<gene>
    <name evidence="2" type="ORF">BJP34_09870</name>
</gene>
<evidence type="ECO:0000313" key="3">
    <source>
        <dbReference type="Proteomes" id="UP000177870"/>
    </source>
</evidence>
<dbReference type="KEGG" id="mpro:BJP34_09870"/>
<proteinExistence type="predicted"/>
<organism evidence="2 3">
    <name type="scientific">Moorena producens PAL-8-15-08-1</name>
    <dbReference type="NCBI Taxonomy" id="1458985"/>
    <lineage>
        <taxon>Bacteria</taxon>
        <taxon>Bacillati</taxon>
        <taxon>Cyanobacteriota</taxon>
        <taxon>Cyanophyceae</taxon>
        <taxon>Coleofasciculales</taxon>
        <taxon>Coleofasciculaceae</taxon>
        <taxon>Moorena</taxon>
    </lineage>
</organism>
<reference evidence="3" key="1">
    <citation type="submission" date="2016-10" db="EMBL/GenBank/DDBJ databases">
        <title>Comparative genomics uncovers the prolific and rare metabolic potential of the cyanobacterial genus Moorea.</title>
        <authorList>
            <person name="Leao T."/>
            <person name="Castelao G."/>
            <person name="Korobeynikov A."/>
            <person name="Monroe E.A."/>
            <person name="Podell S."/>
            <person name="Glukhov E."/>
            <person name="Allen E."/>
            <person name="Gerwick W.H."/>
            <person name="Gerwick L."/>
        </authorList>
    </citation>
    <scope>NUCLEOTIDE SEQUENCE [LARGE SCALE GENOMIC DNA]</scope>
    <source>
        <strain evidence="3">PAL-8-15-08-1</strain>
    </source>
</reference>
<dbReference type="Proteomes" id="UP000177870">
    <property type="component" value="Chromosome"/>
</dbReference>
<dbReference type="InterPro" id="IPR013424">
    <property type="entry name" value="Ice-binding_C"/>
</dbReference>
<dbReference type="InterPro" id="IPR026374">
    <property type="entry name" value="Cyano_PEP"/>
</dbReference>
<dbReference type="OrthoDB" id="453137at2"/>
<dbReference type="EMBL" id="CP017599">
    <property type="protein sequence ID" value="AOW99721.1"/>
    <property type="molecule type" value="Genomic_DNA"/>
</dbReference>
<accession>A0A1D8TQ13</accession>
<sequence length="249" mass="26296">MTKKLLTKLTVATTSLTLVTLGTTSSAQATSLTELIEFSSNGSGSTGTAVWNSRAGDSYWDLFVTSDGEDGEFINDPSTPNIDFELTEGIHTFTIYGDGRSSLAKISHYGLNLFFNGETSNPGISVFGELAKSTDSDPTFSANSSGSTRGLDGSIVPGSGTLSFIDGLTTVTLTDYIYQAPNVQQKDRVSPYGIGPNNYLDMVGQFTLNVETRNLDSTSVPEPVSVLGLLTVGAFGAGATLKRKKKQQA</sequence>
<feature type="chain" id="PRO_5009438791" description="PEP-CTERM protein-sorting domain-containing protein" evidence="1">
    <location>
        <begin position="30"/>
        <end position="249"/>
    </location>
</feature>
<feature type="signal peptide" evidence="1">
    <location>
        <begin position="1"/>
        <end position="29"/>
    </location>
</feature>
<evidence type="ECO:0008006" key="4">
    <source>
        <dbReference type="Google" id="ProtNLM"/>
    </source>
</evidence>
<dbReference type="AlphaFoldDB" id="A0A1D8TQ13"/>
<dbReference type="NCBIfam" id="TIGR02595">
    <property type="entry name" value="PEP_CTERM"/>
    <property type="match status" value="1"/>
</dbReference>
<dbReference type="NCBIfam" id="TIGR04155">
    <property type="entry name" value="cyano_PEP"/>
    <property type="match status" value="1"/>
</dbReference>
<protein>
    <recommendedName>
        <fullName evidence="4">PEP-CTERM protein-sorting domain-containing protein</fullName>
    </recommendedName>
</protein>